<proteinExistence type="predicted"/>
<dbReference type="RefSeq" id="WP_345646227.1">
    <property type="nucleotide sequence ID" value="NZ_BAABEP010000016.1"/>
</dbReference>
<dbReference type="InterPro" id="IPR001647">
    <property type="entry name" value="HTH_TetR"/>
</dbReference>
<name>A0ABP7F0T7_9ACTN</name>
<dbReference type="PANTHER" id="PTHR30055">
    <property type="entry name" value="HTH-TYPE TRANSCRIPTIONAL REGULATOR RUTR"/>
    <property type="match status" value="1"/>
</dbReference>
<dbReference type="Pfam" id="PF16859">
    <property type="entry name" value="TetR_C_11"/>
    <property type="match status" value="1"/>
</dbReference>
<evidence type="ECO:0000256" key="3">
    <source>
        <dbReference type="ARBA" id="ARBA00023163"/>
    </source>
</evidence>
<dbReference type="InterPro" id="IPR036271">
    <property type="entry name" value="Tet_transcr_reg_TetR-rel_C_sf"/>
</dbReference>
<dbReference type="PRINTS" id="PR00455">
    <property type="entry name" value="HTHTETR"/>
</dbReference>
<dbReference type="InterPro" id="IPR009057">
    <property type="entry name" value="Homeodomain-like_sf"/>
</dbReference>
<keyword evidence="1" id="KW-0805">Transcription regulation</keyword>
<keyword evidence="2 4" id="KW-0238">DNA-binding</keyword>
<feature type="DNA-binding region" description="H-T-H motif" evidence="4">
    <location>
        <begin position="38"/>
        <end position="57"/>
    </location>
</feature>
<dbReference type="Pfam" id="PF00440">
    <property type="entry name" value="TetR_N"/>
    <property type="match status" value="1"/>
</dbReference>
<dbReference type="InterPro" id="IPR011075">
    <property type="entry name" value="TetR_C"/>
</dbReference>
<evidence type="ECO:0000313" key="6">
    <source>
        <dbReference type="EMBL" id="GAA3728960.1"/>
    </source>
</evidence>
<protein>
    <submittedName>
        <fullName evidence="6">TetR/AcrR family transcriptional regulator</fullName>
    </submittedName>
</protein>
<accession>A0ABP7F0T7</accession>
<evidence type="ECO:0000313" key="7">
    <source>
        <dbReference type="Proteomes" id="UP001499884"/>
    </source>
</evidence>
<sequence>MTRGIRTVSDRPRSRRAHALVIEATAHILATEGFRAVAVDRIARESGVSTATIYKHWPSKTAIAAEAFGTLAARAVEAPRSGDPVEDLVETAVATITFYAREGAGAAFRELLAGCALEPEGAAYFRAYFLQPRRDELAPLWRRAAAAGQVRDDLDPDEAMDVLFGPAAFVLLTRAAPVGADEVRRLVIRTLRGLGA</sequence>
<dbReference type="InterPro" id="IPR050109">
    <property type="entry name" value="HTH-type_TetR-like_transc_reg"/>
</dbReference>
<dbReference type="PANTHER" id="PTHR30055:SF148">
    <property type="entry name" value="TETR-FAMILY TRANSCRIPTIONAL REGULATOR"/>
    <property type="match status" value="1"/>
</dbReference>
<evidence type="ECO:0000256" key="2">
    <source>
        <dbReference type="ARBA" id="ARBA00023125"/>
    </source>
</evidence>
<organism evidence="6 7">
    <name type="scientific">Streptomyces tremellae</name>
    <dbReference type="NCBI Taxonomy" id="1124239"/>
    <lineage>
        <taxon>Bacteria</taxon>
        <taxon>Bacillati</taxon>
        <taxon>Actinomycetota</taxon>
        <taxon>Actinomycetes</taxon>
        <taxon>Kitasatosporales</taxon>
        <taxon>Streptomycetaceae</taxon>
        <taxon>Streptomyces</taxon>
    </lineage>
</organism>
<keyword evidence="7" id="KW-1185">Reference proteome</keyword>
<dbReference type="EMBL" id="BAABEP010000016">
    <property type="protein sequence ID" value="GAA3728960.1"/>
    <property type="molecule type" value="Genomic_DNA"/>
</dbReference>
<evidence type="ECO:0000256" key="4">
    <source>
        <dbReference type="PROSITE-ProRule" id="PRU00335"/>
    </source>
</evidence>
<keyword evidence="3" id="KW-0804">Transcription</keyword>
<dbReference type="SUPFAM" id="SSF48498">
    <property type="entry name" value="Tetracyclin repressor-like, C-terminal domain"/>
    <property type="match status" value="1"/>
</dbReference>
<dbReference type="Proteomes" id="UP001499884">
    <property type="component" value="Unassembled WGS sequence"/>
</dbReference>
<dbReference type="Gene3D" id="1.10.10.60">
    <property type="entry name" value="Homeodomain-like"/>
    <property type="match status" value="1"/>
</dbReference>
<dbReference type="SUPFAM" id="SSF46689">
    <property type="entry name" value="Homeodomain-like"/>
    <property type="match status" value="1"/>
</dbReference>
<dbReference type="Gene3D" id="1.10.357.10">
    <property type="entry name" value="Tetracycline Repressor, domain 2"/>
    <property type="match status" value="1"/>
</dbReference>
<evidence type="ECO:0000256" key="1">
    <source>
        <dbReference type="ARBA" id="ARBA00023015"/>
    </source>
</evidence>
<reference evidence="7" key="1">
    <citation type="journal article" date="2019" name="Int. J. Syst. Evol. Microbiol.">
        <title>The Global Catalogue of Microorganisms (GCM) 10K type strain sequencing project: providing services to taxonomists for standard genome sequencing and annotation.</title>
        <authorList>
            <consortium name="The Broad Institute Genomics Platform"/>
            <consortium name="The Broad Institute Genome Sequencing Center for Infectious Disease"/>
            <person name="Wu L."/>
            <person name="Ma J."/>
        </authorList>
    </citation>
    <scope>NUCLEOTIDE SEQUENCE [LARGE SCALE GENOMIC DNA]</scope>
    <source>
        <strain evidence="7">JCM 30846</strain>
    </source>
</reference>
<dbReference type="PROSITE" id="PS50977">
    <property type="entry name" value="HTH_TETR_2"/>
    <property type="match status" value="1"/>
</dbReference>
<gene>
    <name evidence="6" type="ORF">GCM10023082_28500</name>
</gene>
<feature type="domain" description="HTH tetR-type" evidence="5">
    <location>
        <begin position="15"/>
        <end position="75"/>
    </location>
</feature>
<comment type="caution">
    <text evidence="6">The sequence shown here is derived from an EMBL/GenBank/DDBJ whole genome shotgun (WGS) entry which is preliminary data.</text>
</comment>
<evidence type="ECO:0000259" key="5">
    <source>
        <dbReference type="PROSITE" id="PS50977"/>
    </source>
</evidence>